<comment type="caution">
    <text evidence="1">The sequence shown here is derived from an EMBL/GenBank/DDBJ whole genome shotgun (WGS) entry which is preliminary data.</text>
</comment>
<protein>
    <recommendedName>
        <fullName evidence="3">Amidase</fullName>
    </recommendedName>
</protein>
<name>A0ABV8SKL0_9GAMM</name>
<keyword evidence="2" id="KW-1185">Reference proteome</keyword>
<evidence type="ECO:0000313" key="1">
    <source>
        <dbReference type="EMBL" id="MFC4308128.1"/>
    </source>
</evidence>
<evidence type="ECO:0000313" key="2">
    <source>
        <dbReference type="Proteomes" id="UP001595904"/>
    </source>
</evidence>
<dbReference type="EMBL" id="JBHSDU010000001">
    <property type="protein sequence ID" value="MFC4308128.1"/>
    <property type="molecule type" value="Genomic_DNA"/>
</dbReference>
<dbReference type="Proteomes" id="UP001595904">
    <property type="component" value="Unassembled WGS sequence"/>
</dbReference>
<organism evidence="1 2">
    <name type="scientific">Steroidobacter flavus</name>
    <dbReference type="NCBI Taxonomy" id="1842136"/>
    <lineage>
        <taxon>Bacteria</taxon>
        <taxon>Pseudomonadati</taxon>
        <taxon>Pseudomonadota</taxon>
        <taxon>Gammaproteobacteria</taxon>
        <taxon>Steroidobacterales</taxon>
        <taxon>Steroidobacteraceae</taxon>
        <taxon>Steroidobacter</taxon>
    </lineage>
</organism>
<dbReference type="RefSeq" id="WP_380594992.1">
    <property type="nucleotide sequence ID" value="NZ_JBHSDU010000001.1"/>
</dbReference>
<evidence type="ECO:0008006" key="3">
    <source>
        <dbReference type="Google" id="ProtNLM"/>
    </source>
</evidence>
<gene>
    <name evidence="1" type="ORF">ACFPN2_03450</name>
</gene>
<reference evidence="2" key="1">
    <citation type="journal article" date="2019" name="Int. J. Syst. Evol. Microbiol.">
        <title>The Global Catalogue of Microorganisms (GCM) 10K type strain sequencing project: providing services to taxonomists for standard genome sequencing and annotation.</title>
        <authorList>
            <consortium name="The Broad Institute Genomics Platform"/>
            <consortium name="The Broad Institute Genome Sequencing Center for Infectious Disease"/>
            <person name="Wu L."/>
            <person name="Ma J."/>
        </authorList>
    </citation>
    <scope>NUCLEOTIDE SEQUENCE [LARGE SCALE GENOMIC DNA]</scope>
    <source>
        <strain evidence="2">CGMCC 1.10759</strain>
    </source>
</reference>
<accession>A0ABV8SKL0</accession>
<proteinExistence type="predicted"/>
<sequence>MKRKWQLLASMLVLLVGIGVWSARDTFATARIGTTYVAKQTCSCLFVAGRPLDSCRTDFDPEALRPLDVVIGGSAVTVSALGGLISSRAQFEKEYGCHPVN</sequence>